<evidence type="ECO:0000256" key="4">
    <source>
        <dbReference type="ARBA" id="ARBA00022553"/>
    </source>
</evidence>
<comment type="similarity">
    <text evidence="2 11">Belongs to the alkaline phosphatase family.</text>
</comment>
<protein>
    <recommendedName>
        <fullName evidence="3 12">Alkaline phosphatase</fullName>
        <ecNumber evidence="3 12">3.1.3.1</ecNumber>
    </recommendedName>
</protein>
<keyword evidence="7 10" id="KW-0862">Zinc</keyword>
<dbReference type="AlphaFoldDB" id="A0ABD0KYD6"/>
<dbReference type="CDD" id="cd16012">
    <property type="entry name" value="ALP"/>
    <property type="match status" value="1"/>
</dbReference>
<dbReference type="SMART" id="SM00098">
    <property type="entry name" value="alkPPc"/>
    <property type="match status" value="1"/>
</dbReference>
<feature type="active site" description="Phosphoserine intermediate" evidence="9">
    <location>
        <position position="106"/>
    </location>
</feature>
<dbReference type="InterPro" id="IPR001952">
    <property type="entry name" value="Alkaline_phosphatase"/>
</dbReference>
<comment type="cofactor">
    <cofactor evidence="10">
        <name>Zn(2+)</name>
        <dbReference type="ChEBI" id="CHEBI:29105"/>
    </cofactor>
    <text evidence="10">Binds 2 Zn(2+) ions.</text>
</comment>
<feature type="signal peptide" evidence="14">
    <location>
        <begin position="1"/>
        <end position="19"/>
    </location>
</feature>
<evidence type="ECO:0000256" key="8">
    <source>
        <dbReference type="ARBA" id="ARBA00022842"/>
    </source>
</evidence>
<organism evidence="15 16">
    <name type="scientific">Batillaria attramentaria</name>
    <dbReference type="NCBI Taxonomy" id="370345"/>
    <lineage>
        <taxon>Eukaryota</taxon>
        <taxon>Metazoa</taxon>
        <taxon>Spiralia</taxon>
        <taxon>Lophotrochozoa</taxon>
        <taxon>Mollusca</taxon>
        <taxon>Gastropoda</taxon>
        <taxon>Caenogastropoda</taxon>
        <taxon>Sorbeoconcha</taxon>
        <taxon>Cerithioidea</taxon>
        <taxon>Batillariidae</taxon>
        <taxon>Batillaria</taxon>
    </lineage>
</organism>
<dbReference type="InterPro" id="IPR017850">
    <property type="entry name" value="Alkaline_phosphatase_core_sf"/>
</dbReference>
<comment type="caution">
    <text evidence="15">The sequence shown here is derived from an EMBL/GenBank/DDBJ whole genome shotgun (WGS) entry which is preliminary data.</text>
</comment>
<dbReference type="PROSITE" id="PS00123">
    <property type="entry name" value="ALKALINE_PHOSPHATASE"/>
    <property type="match status" value="1"/>
</dbReference>
<feature type="chain" id="PRO_5044884255" description="Alkaline phosphatase" evidence="14">
    <location>
        <begin position="20"/>
        <end position="525"/>
    </location>
</feature>
<evidence type="ECO:0000256" key="2">
    <source>
        <dbReference type="ARBA" id="ARBA00005984"/>
    </source>
</evidence>
<evidence type="ECO:0000256" key="6">
    <source>
        <dbReference type="ARBA" id="ARBA00022801"/>
    </source>
</evidence>
<reference evidence="15 16" key="1">
    <citation type="journal article" date="2023" name="Sci. Data">
        <title>Genome assembly of the Korean intertidal mud-creeper Batillaria attramentaria.</title>
        <authorList>
            <person name="Patra A.K."/>
            <person name="Ho P.T."/>
            <person name="Jun S."/>
            <person name="Lee S.J."/>
            <person name="Kim Y."/>
            <person name="Won Y.J."/>
        </authorList>
    </citation>
    <scope>NUCLEOTIDE SEQUENCE [LARGE SCALE GENOMIC DNA]</scope>
    <source>
        <strain evidence="15">Wonlab-2016</strain>
    </source>
</reference>
<dbReference type="Gene3D" id="3.40.720.10">
    <property type="entry name" value="Alkaline Phosphatase, subunit A"/>
    <property type="match status" value="1"/>
</dbReference>
<evidence type="ECO:0000256" key="7">
    <source>
        <dbReference type="ARBA" id="ARBA00022833"/>
    </source>
</evidence>
<dbReference type="EMBL" id="JACVVK020000105">
    <property type="protein sequence ID" value="KAK7492236.1"/>
    <property type="molecule type" value="Genomic_DNA"/>
</dbReference>
<keyword evidence="14" id="KW-0732">Signal</keyword>
<evidence type="ECO:0000256" key="10">
    <source>
        <dbReference type="PIRSR" id="PIRSR601952-2"/>
    </source>
</evidence>
<evidence type="ECO:0000256" key="12">
    <source>
        <dbReference type="RuleBase" id="RU003947"/>
    </source>
</evidence>
<keyword evidence="4" id="KW-0597">Phosphoprotein</keyword>
<feature type="compositionally biased region" description="Low complexity" evidence="13">
    <location>
        <begin position="421"/>
        <end position="441"/>
    </location>
</feature>
<keyword evidence="16" id="KW-1185">Reference proteome</keyword>
<evidence type="ECO:0000256" key="11">
    <source>
        <dbReference type="RuleBase" id="RU003946"/>
    </source>
</evidence>
<feature type="region of interest" description="Disordered" evidence="13">
    <location>
        <begin position="396"/>
        <end position="454"/>
    </location>
</feature>
<evidence type="ECO:0000256" key="1">
    <source>
        <dbReference type="ARBA" id="ARBA00001946"/>
    </source>
</evidence>
<dbReference type="PANTHER" id="PTHR11596:SF5">
    <property type="entry name" value="ALKALINE PHOSPHATASE"/>
    <property type="match status" value="1"/>
</dbReference>
<proteinExistence type="inferred from homology"/>
<comment type="cofactor">
    <cofactor evidence="1">
        <name>Mg(2+)</name>
        <dbReference type="ChEBI" id="CHEBI:18420"/>
    </cofactor>
</comment>
<evidence type="ECO:0000313" key="16">
    <source>
        <dbReference type="Proteomes" id="UP001519460"/>
    </source>
</evidence>
<keyword evidence="5 10" id="KW-0479">Metal-binding</keyword>
<evidence type="ECO:0000256" key="3">
    <source>
        <dbReference type="ARBA" id="ARBA00012647"/>
    </source>
</evidence>
<keyword evidence="6 12" id="KW-0378">Hydrolase</keyword>
<dbReference type="InterPro" id="IPR018299">
    <property type="entry name" value="Alkaline_phosphatase_AS"/>
</dbReference>
<feature type="compositionally biased region" description="Low complexity" evidence="13">
    <location>
        <begin position="396"/>
        <end position="409"/>
    </location>
</feature>
<evidence type="ECO:0000313" key="15">
    <source>
        <dbReference type="EMBL" id="KAK7492236.1"/>
    </source>
</evidence>
<dbReference type="PRINTS" id="PR00113">
    <property type="entry name" value="ALKPHPHTASE"/>
</dbReference>
<evidence type="ECO:0000256" key="9">
    <source>
        <dbReference type="PIRSR" id="PIRSR601952-1"/>
    </source>
</evidence>
<name>A0ABD0KYD6_9CAEN</name>
<dbReference type="Proteomes" id="UP001519460">
    <property type="component" value="Unassembled WGS sequence"/>
</dbReference>
<feature type="binding site" evidence="10">
    <location>
        <position position="374"/>
    </location>
    <ligand>
        <name>Zn(2+)</name>
        <dbReference type="ChEBI" id="CHEBI:29105"/>
        <label>2</label>
    </ligand>
</feature>
<comment type="catalytic activity">
    <reaction evidence="12">
        <text>a phosphate monoester + H2O = an alcohol + phosphate</text>
        <dbReference type="Rhea" id="RHEA:15017"/>
        <dbReference type="ChEBI" id="CHEBI:15377"/>
        <dbReference type="ChEBI" id="CHEBI:30879"/>
        <dbReference type="ChEBI" id="CHEBI:43474"/>
        <dbReference type="ChEBI" id="CHEBI:67140"/>
        <dbReference type="EC" id="3.1.3.1"/>
    </reaction>
</comment>
<keyword evidence="8 12" id="KW-0460">Magnesium</keyword>
<dbReference type="EC" id="3.1.3.1" evidence="3 12"/>
<accession>A0ABD0KYD6</accession>
<dbReference type="SUPFAM" id="SSF53649">
    <property type="entry name" value="Alkaline phosphatase-like"/>
    <property type="match status" value="1"/>
</dbReference>
<evidence type="ECO:0000256" key="5">
    <source>
        <dbReference type="ARBA" id="ARBA00022723"/>
    </source>
</evidence>
<gene>
    <name evidence="15" type="ORF">BaRGS_00016533</name>
</gene>
<sequence>MKVWCLLLLCLCTLGHAAALDLRSFWMRKGRDELQQSLLMRNKRRLARNVIVFVGSGMGVSTVAAARAYKAELDGEAFRETQLNFEQFPNVALSKTYCADRMVCDSASTATAVLSGVKANFGTLGVTADVSRGNCSLLGDDSVKVKSVMNWFADAGKSVGLVTTSRVTGPVPAAAYAHSPASEWESRADMAAVGDECGVDIASQLAQNSPNIQVVLGGGRAAFTNGTAPGHVAGEDNSTSVSADSQDLIEVSVLKRTSEGKTARYVWNSEQFSNVSPDDTDYLLGLFSPNEMEYEAERNPDAEPSIAEMTEKAIDILSNNPKGYFLLVHAGGIENGYRDNDLDLAVSETVALDDAVGIAMEMVDQDTLIVVTSDRAASVTSEDLGTKAAAKSIKTAAAGQGSDSDSSNSTLANENGLQFGADNETALNTAADTEDNTATSEGSNPNTPDLESVGEDVPIYAKGPMSLLFHGVREQNFIAHALSFAACVGPNTGRCDRRRQRQRNWWRSRGAGGRWAGGGRRYGRD</sequence>
<dbReference type="PANTHER" id="PTHR11596">
    <property type="entry name" value="ALKALINE PHOSPHATASE"/>
    <property type="match status" value="1"/>
</dbReference>
<evidence type="ECO:0000256" key="14">
    <source>
        <dbReference type="SAM" id="SignalP"/>
    </source>
</evidence>
<dbReference type="GO" id="GO:0004035">
    <property type="term" value="F:alkaline phosphatase activity"/>
    <property type="evidence" value="ECO:0007669"/>
    <property type="project" value="UniProtKB-EC"/>
</dbReference>
<dbReference type="GO" id="GO:0046872">
    <property type="term" value="F:metal ion binding"/>
    <property type="evidence" value="ECO:0007669"/>
    <property type="project" value="UniProtKB-KW"/>
</dbReference>
<evidence type="ECO:0000256" key="13">
    <source>
        <dbReference type="SAM" id="MobiDB-lite"/>
    </source>
</evidence>
<dbReference type="Pfam" id="PF00245">
    <property type="entry name" value="Alk_phosphatase"/>
    <property type="match status" value="1"/>
</dbReference>